<evidence type="ECO:0000313" key="3">
    <source>
        <dbReference type="EMBL" id="CAF1174705.1"/>
    </source>
</evidence>
<evidence type="ECO:0000256" key="1">
    <source>
        <dbReference type="SAM" id="MobiDB-lite"/>
    </source>
</evidence>
<keyword evidence="2" id="KW-0732">Signal</keyword>
<sequence length="234" mass="25601">MSACFPIVFCFLSFITLFYPTTEFSNNLFAGDFRAPQPPNSILAEYQAAYVQHKWDGTGISHIASGMIYAGLSEGHLRMDVTYDGIVASSLFDYTKANSDGTVPNYVYTLSPSTASTGSCALYNVTPAYPLFPPTILADYHATFTGLVNDNLFYANREPLQTWDILFGGMISVTFFLDNNNTLVRMDFSSPERSTFTTTRLFNIVRGKPASNLFANPCPTGSPTPTTSGGSRSI</sequence>
<dbReference type="EMBL" id="CAJOAZ010003104">
    <property type="protein sequence ID" value="CAF3984930.1"/>
    <property type="molecule type" value="Genomic_DNA"/>
</dbReference>
<dbReference type="EMBL" id="CAJNOG010000325">
    <property type="protein sequence ID" value="CAF1174705.1"/>
    <property type="molecule type" value="Genomic_DNA"/>
</dbReference>
<evidence type="ECO:0000313" key="5">
    <source>
        <dbReference type="Proteomes" id="UP000663845"/>
    </source>
</evidence>
<gene>
    <name evidence="3" type="ORF">JYZ213_LOCUS25423</name>
    <name evidence="4" type="ORF">OXD698_LOCUS28605</name>
</gene>
<organism evidence="3 5">
    <name type="scientific">Adineta steineri</name>
    <dbReference type="NCBI Taxonomy" id="433720"/>
    <lineage>
        <taxon>Eukaryota</taxon>
        <taxon>Metazoa</taxon>
        <taxon>Spiralia</taxon>
        <taxon>Gnathifera</taxon>
        <taxon>Rotifera</taxon>
        <taxon>Eurotatoria</taxon>
        <taxon>Bdelloidea</taxon>
        <taxon>Adinetida</taxon>
        <taxon>Adinetidae</taxon>
        <taxon>Adineta</taxon>
    </lineage>
</organism>
<comment type="caution">
    <text evidence="3">The sequence shown here is derived from an EMBL/GenBank/DDBJ whole genome shotgun (WGS) entry which is preliminary data.</text>
</comment>
<dbReference type="Proteomes" id="UP000663845">
    <property type="component" value="Unassembled WGS sequence"/>
</dbReference>
<evidence type="ECO:0000313" key="4">
    <source>
        <dbReference type="EMBL" id="CAF3984930.1"/>
    </source>
</evidence>
<dbReference type="Proteomes" id="UP000663844">
    <property type="component" value="Unassembled WGS sequence"/>
</dbReference>
<feature type="compositionally biased region" description="Low complexity" evidence="1">
    <location>
        <begin position="219"/>
        <end position="234"/>
    </location>
</feature>
<feature type="region of interest" description="Disordered" evidence="1">
    <location>
        <begin position="214"/>
        <end position="234"/>
    </location>
</feature>
<accession>A0A814UC67</accession>
<protein>
    <submittedName>
        <fullName evidence="3">Uncharacterized protein</fullName>
    </submittedName>
</protein>
<dbReference type="AlphaFoldDB" id="A0A814UC67"/>
<reference evidence="3" key="1">
    <citation type="submission" date="2021-02" db="EMBL/GenBank/DDBJ databases">
        <authorList>
            <person name="Nowell W R."/>
        </authorList>
    </citation>
    <scope>NUCLEOTIDE SEQUENCE</scope>
</reference>
<evidence type="ECO:0000256" key="2">
    <source>
        <dbReference type="SAM" id="SignalP"/>
    </source>
</evidence>
<name>A0A814UC67_9BILA</name>
<proteinExistence type="predicted"/>
<feature type="chain" id="PRO_5036410897" evidence="2">
    <location>
        <begin position="25"/>
        <end position="234"/>
    </location>
</feature>
<feature type="signal peptide" evidence="2">
    <location>
        <begin position="1"/>
        <end position="24"/>
    </location>
</feature>